<dbReference type="NCBIfam" id="TIGR00904">
    <property type="entry name" value="mreB"/>
    <property type="match status" value="1"/>
</dbReference>
<name>A0A9D1RBB1_9FIRM</name>
<dbReference type="GO" id="GO:0000902">
    <property type="term" value="P:cell morphogenesis"/>
    <property type="evidence" value="ECO:0007669"/>
    <property type="project" value="InterPro"/>
</dbReference>
<dbReference type="PANTHER" id="PTHR42749:SF1">
    <property type="entry name" value="CELL SHAPE-DETERMINING PROTEIN MREB"/>
    <property type="match status" value="1"/>
</dbReference>
<evidence type="ECO:0000313" key="8">
    <source>
        <dbReference type="Proteomes" id="UP000824205"/>
    </source>
</evidence>
<keyword evidence="1 6" id="KW-0963">Cytoplasm</keyword>
<gene>
    <name evidence="6" type="primary">mreB</name>
    <name evidence="7" type="ORF">IAA48_00560</name>
</gene>
<evidence type="ECO:0000256" key="1">
    <source>
        <dbReference type="ARBA" id="ARBA00022490"/>
    </source>
</evidence>
<feature type="binding site" evidence="6">
    <location>
        <begin position="205"/>
        <end position="208"/>
    </location>
    <ligand>
        <name>ATP</name>
        <dbReference type="ChEBI" id="CHEBI:30616"/>
    </ligand>
</feature>
<reference evidence="7" key="1">
    <citation type="journal article" date="2021" name="PeerJ">
        <title>Extensive microbial diversity within the chicken gut microbiome revealed by metagenomics and culture.</title>
        <authorList>
            <person name="Gilroy R."/>
            <person name="Ravi A."/>
            <person name="Getino M."/>
            <person name="Pursley I."/>
            <person name="Horton D.L."/>
            <person name="Alikhan N.F."/>
            <person name="Baker D."/>
            <person name="Gharbi K."/>
            <person name="Hall N."/>
            <person name="Watson M."/>
            <person name="Adriaenssens E.M."/>
            <person name="Foster-Nyarko E."/>
            <person name="Jarju S."/>
            <person name="Secka A."/>
            <person name="Antonio M."/>
            <person name="Oren A."/>
            <person name="Chaudhuri R.R."/>
            <person name="La Ragione R."/>
            <person name="Hildebrand F."/>
            <person name="Pallen M.J."/>
        </authorList>
    </citation>
    <scope>NUCLEOTIDE SEQUENCE</scope>
    <source>
        <strain evidence="7">421</strain>
    </source>
</reference>
<evidence type="ECO:0000313" key="7">
    <source>
        <dbReference type="EMBL" id="HIW84963.1"/>
    </source>
</evidence>
<dbReference type="Gene3D" id="3.30.420.40">
    <property type="match status" value="3"/>
</dbReference>
<dbReference type="InterPro" id="IPR043129">
    <property type="entry name" value="ATPase_NBD"/>
</dbReference>
<dbReference type="InterPro" id="IPR056546">
    <property type="entry name" value="MreB_MamK-like"/>
</dbReference>
<comment type="caution">
    <text evidence="6">Lacks conserved residue(s) required for the propagation of feature annotation.</text>
</comment>
<comment type="caution">
    <text evidence="7">The sequence shown here is derived from an EMBL/GenBank/DDBJ whole genome shotgun (WGS) entry which is preliminary data.</text>
</comment>
<organism evidence="7 8">
    <name type="scientific">Candidatus Eubacterium faecipullorum</name>
    <dbReference type="NCBI Taxonomy" id="2838571"/>
    <lineage>
        <taxon>Bacteria</taxon>
        <taxon>Bacillati</taxon>
        <taxon>Bacillota</taxon>
        <taxon>Clostridia</taxon>
        <taxon>Eubacteriales</taxon>
        <taxon>Eubacteriaceae</taxon>
        <taxon>Eubacterium</taxon>
    </lineage>
</organism>
<protein>
    <recommendedName>
        <fullName evidence="6">Cell shape-determining protein MreB</fullName>
    </recommendedName>
</protein>
<comment type="similarity">
    <text evidence="5 6">Belongs to the FtsA/MreB family.</text>
</comment>
<dbReference type="GO" id="GO:0005737">
    <property type="term" value="C:cytoplasm"/>
    <property type="evidence" value="ECO:0007669"/>
    <property type="project" value="UniProtKB-SubCell"/>
</dbReference>
<dbReference type="HAMAP" id="MF_02207">
    <property type="entry name" value="MreB"/>
    <property type="match status" value="1"/>
</dbReference>
<dbReference type="GO" id="GO:0008360">
    <property type="term" value="P:regulation of cell shape"/>
    <property type="evidence" value="ECO:0007669"/>
    <property type="project" value="UniProtKB-UniRule"/>
</dbReference>
<dbReference type="CDD" id="cd10225">
    <property type="entry name" value="ASKHA_NBD_MreB-like"/>
    <property type="match status" value="1"/>
</dbReference>
<dbReference type="EMBL" id="DXGE01000002">
    <property type="protein sequence ID" value="HIW84963.1"/>
    <property type="molecule type" value="Genomic_DNA"/>
</dbReference>
<dbReference type="Proteomes" id="UP000824205">
    <property type="component" value="Unassembled WGS sequence"/>
</dbReference>
<dbReference type="SUPFAM" id="SSF53067">
    <property type="entry name" value="Actin-like ATPase domain"/>
    <property type="match status" value="2"/>
</dbReference>
<evidence type="ECO:0000256" key="6">
    <source>
        <dbReference type="HAMAP-Rule" id="MF_02207"/>
    </source>
</evidence>
<evidence type="ECO:0000256" key="4">
    <source>
        <dbReference type="ARBA" id="ARBA00022960"/>
    </source>
</evidence>
<comment type="subcellular location">
    <subcellularLocation>
        <location evidence="6">Cytoplasm</location>
    </subcellularLocation>
    <text evidence="6">Membrane-associated.</text>
</comment>
<dbReference type="AlphaFoldDB" id="A0A9D1RBB1"/>
<feature type="binding site" evidence="6">
    <location>
        <begin position="157"/>
        <end position="159"/>
    </location>
    <ligand>
        <name>ATP</name>
        <dbReference type="ChEBI" id="CHEBI:30616"/>
    </ligand>
</feature>
<proteinExistence type="inferred from homology"/>
<dbReference type="PANTHER" id="PTHR42749">
    <property type="entry name" value="CELL SHAPE-DETERMINING PROTEIN MREB"/>
    <property type="match status" value="1"/>
</dbReference>
<sequence>MILTKDIGIDLGTENTIVCDRKGRILIREPSVVAVDVKSRRVLATGNEAKAMIGRTPGSIIAVKPLKDGVIADFDMTADMLHNFIYRSSKTSMFTKTRVVITVPSGVTEVERRAVEDAARAAGAQEVELIEEPMAAALGAGLPVFEASGSMVVDIGGGTCDIAVMSLGGIAARKSVKVAGNELNEAIINHMKRAHNLLIGDVTAEDIKIKIGSVSEYDGEGAMEVRGRNLTDGLPNSIEITSEEIRQVLSQPVSEIIEGIRATLEVTLPELAADILDRGIYLTGGTALLRGLPELISKETKIAVHMPENPMDVVAIGTSVKLRRAR</sequence>
<comment type="subunit">
    <text evidence="6">Forms polymers.</text>
</comment>
<keyword evidence="3 6" id="KW-0067">ATP-binding</keyword>
<evidence type="ECO:0000256" key="5">
    <source>
        <dbReference type="ARBA" id="ARBA00023458"/>
    </source>
</evidence>
<dbReference type="PRINTS" id="PR01652">
    <property type="entry name" value="SHAPEPROTEIN"/>
</dbReference>
<dbReference type="Pfam" id="PF06723">
    <property type="entry name" value="MreB_Mbl"/>
    <property type="match status" value="1"/>
</dbReference>
<dbReference type="InterPro" id="IPR004753">
    <property type="entry name" value="MreB"/>
</dbReference>
<dbReference type="NCBIfam" id="NF010539">
    <property type="entry name" value="PRK13927.1"/>
    <property type="match status" value="1"/>
</dbReference>
<dbReference type="GO" id="GO:0005524">
    <property type="term" value="F:ATP binding"/>
    <property type="evidence" value="ECO:0007669"/>
    <property type="project" value="UniProtKB-KW"/>
</dbReference>
<evidence type="ECO:0000256" key="2">
    <source>
        <dbReference type="ARBA" id="ARBA00022741"/>
    </source>
</evidence>
<reference evidence="7" key="2">
    <citation type="submission" date="2021-04" db="EMBL/GenBank/DDBJ databases">
        <authorList>
            <person name="Gilroy R."/>
        </authorList>
    </citation>
    <scope>NUCLEOTIDE SEQUENCE</scope>
    <source>
        <strain evidence="7">421</strain>
    </source>
</reference>
<accession>A0A9D1RBB1</accession>
<keyword evidence="2 6" id="KW-0547">Nucleotide-binding</keyword>
<keyword evidence="4 6" id="KW-0133">Cell shape</keyword>
<comment type="function">
    <text evidence="6">Forms membrane-associated dynamic filaments that are essential for cell shape determination. Acts by regulating cell wall synthesis and cell elongation, and thus cell shape. A feedback loop between cell geometry and MreB localization may maintain elongated cell shape by targeting cell wall growth to regions of negative cell wall curvature.</text>
</comment>
<evidence type="ECO:0000256" key="3">
    <source>
        <dbReference type="ARBA" id="ARBA00022840"/>
    </source>
</evidence>